<accession>A0ABZ0TIE3</accession>
<dbReference type="InterPro" id="IPR005180">
    <property type="entry name" value="DUF302"/>
</dbReference>
<protein>
    <submittedName>
        <fullName evidence="2">DUF302 domain-containing protein</fullName>
    </submittedName>
</protein>
<evidence type="ECO:0000313" key="3">
    <source>
        <dbReference type="Proteomes" id="UP001324380"/>
    </source>
</evidence>
<evidence type="ECO:0000313" key="2">
    <source>
        <dbReference type="EMBL" id="WPU92927.1"/>
    </source>
</evidence>
<evidence type="ECO:0000259" key="1">
    <source>
        <dbReference type="Pfam" id="PF03625"/>
    </source>
</evidence>
<dbReference type="PANTHER" id="PTHR38342">
    <property type="entry name" value="SLR5037 PROTEIN"/>
    <property type="match status" value="1"/>
</dbReference>
<feature type="domain" description="DUF302" evidence="1">
    <location>
        <begin position="38"/>
        <end position="99"/>
    </location>
</feature>
<sequence length="128" mass="14272">MTNPNGVTVRQSRYSVKETIDRIQTALEEHDVTIYARINQQQELQKVGQVIPPLEFLLFGNPKAGGPVMSENPVAALDLPLKVIAWQDEQQAVHVAYNDASYIKIRYFLSANVSAPLNIDPLISKILS</sequence>
<dbReference type="RefSeq" id="WP_321562085.1">
    <property type="nucleotide sequence ID" value="NZ_CP139558.1"/>
</dbReference>
<dbReference type="Gene3D" id="3.30.310.70">
    <property type="entry name" value="TT1751-like domain"/>
    <property type="match status" value="1"/>
</dbReference>
<dbReference type="SUPFAM" id="SSF103247">
    <property type="entry name" value="TT1751-like"/>
    <property type="match status" value="1"/>
</dbReference>
<dbReference type="PANTHER" id="PTHR38342:SF2">
    <property type="entry name" value="INNER MEMBRANE OR EXPORTED"/>
    <property type="match status" value="1"/>
</dbReference>
<organism evidence="2 3">
    <name type="scientific">Mucilaginibacter sabulilitoris</name>
    <dbReference type="NCBI Taxonomy" id="1173583"/>
    <lineage>
        <taxon>Bacteria</taxon>
        <taxon>Pseudomonadati</taxon>
        <taxon>Bacteroidota</taxon>
        <taxon>Sphingobacteriia</taxon>
        <taxon>Sphingobacteriales</taxon>
        <taxon>Sphingobacteriaceae</taxon>
        <taxon>Mucilaginibacter</taxon>
    </lineage>
</organism>
<dbReference type="Proteomes" id="UP001324380">
    <property type="component" value="Chromosome"/>
</dbReference>
<name>A0ABZ0TIE3_9SPHI</name>
<keyword evidence="3" id="KW-1185">Reference proteome</keyword>
<dbReference type="Pfam" id="PF03625">
    <property type="entry name" value="DUF302"/>
    <property type="match status" value="1"/>
</dbReference>
<dbReference type="EMBL" id="CP139558">
    <property type="protein sequence ID" value="WPU92927.1"/>
    <property type="molecule type" value="Genomic_DNA"/>
</dbReference>
<gene>
    <name evidence="2" type="ORF">SNE25_26750</name>
</gene>
<proteinExistence type="predicted"/>
<dbReference type="CDD" id="cd14797">
    <property type="entry name" value="DUF302"/>
    <property type="match status" value="1"/>
</dbReference>
<dbReference type="InterPro" id="IPR035923">
    <property type="entry name" value="TT1751-like_sf"/>
</dbReference>
<reference evidence="2 3" key="1">
    <citation type="submission" date="2023-11" db="EMBL/GenBank/DDBJ databases">
        <title>Analysis of the Genomes of Mucilaginibacter gossypii cycad 4 and M. sabulilitoris SNA2: microbes with the potential for plant growth promotion.</title>
        <authorList>
            <person name="Hirsch A.M."/>
            <person name="Humm E."/>
            <person name="Rubbi M."/>
            <person name="Del Vecchio G."/>
            <person name="Ha S.M."/>
            <person name="Pellegrini M."/>
            <person name="Gunsalus R.P."/>
        </authorList>
    </citation>
    <scope>NUCLEOTIDE SEQUENCE [LARGE SCALE GENOMIC DNA]</scope>
    <source>
        <strain evidence="2 3">SNA2</strain>
    </source>
</reference>